<dbReference type="Proteomes" id="UP000243459">
    <property type="component" value="Chromosome 2"/>
</dbReference>
<evidence type="ECO:0000256" key="1">
    <source>
        <dbReference type="SAM" id="MobiDB-lite"/>
    </source>
</evidence>
<keyword evidence="3" id="KW-1185">Reference proteome</keyword>
<organism evidence="2 3">
    <name type="scientific">Asparagus officinalis</name>
    <name type="common">Garden asparagus</name>
    <dbReference type="NCBI Taxonomy" id="4686"/>
    <lineage>
        <taxon>Eukaryota</taxon>
        <taxon>Viridiplantae</taxon>
        <taxon>Streptophyta</taxon>
        <taxon>Embryophyta</taxon>
        <taxon>Tracheophyta</taxon>
        <taxon>Spermatophyta</taxon>
        <taxon>Magnoliopsida</taxon>
        <taxon>Liliopsida</taxon>
        <taxon>Asparagales</taxon>
        <taxon>Asparagaceae</taxon>
        <taxon>Asparagoideae</taxon>
        <taxon>Asparagus</taxon>
    </lineage>
</organism>
<feature type="compositionally biased region" description="Basic and acidic residues" evidence="1">
    <location>
        <begin position="67"/>
        <end position="81"/>
    </location>
</feature>
<sequence>MRRPRLEVGAEAVTCTAREPLDRSVGRGDGGFLVVRTERNRWRGRFCGGEERRALGAEGPVRVRVGKGAEEARTRRDEQQRRPAAAMATRPSLAAETPRERERGRCGRMFDDEVVLLIDYLIANGSERALDDILECSFRISVSISAYSEVWFAACELGCEAWL</sequence>
<dbReference type="AlphaFoldDB" id="A0A5P1FG65"/>
<protein>
    <submittedName>
        <fullName evidence="2">Uncharacterized protein</fullName>
    </submittedName>
</protein>
<dbReference type="EMBL" id="CM007382">
    <property type="protein sequence ID" value="ONK77054.1"/>
    <property type="molecule type" value="Genomic_DNA"/>
</dbReference>
<accession>A0A5P1FG65</accession>
<name>A0A5P1FG65_ASPOF</name>
<feature type="region of interest" description="Disordered" evidence="1">
    <location>
        <begin position="66"/>
        <end position="101"/>
    </location>
</feature>
<reference evidence="3" key="1">
    <citation type="journal article" date="2017" name="Nat. Commun.">
        <title>The asparagus genome sheds light on the origin and evolution of a young Y chromosome.</title>
        <authorList>
            <person name="Harkess A."/>
            <person name="Zhou J."/>
            <person name="Xu C."/>
            <person name="Bowers J.E."/>
            <person name="Van der Hulst R."/>
            <person name="Ayyampalayam S."/>
            <person name="Mercati F."/>
            <person name="Riccardi P."/>
            <person name="McKain M.R."/>
            <person name="Kakrana A."/>
            <person name="Tang H."/>
            <person name="Ray J."/>
            <person name="Groenendijk J."/>
            <person name="Arikit S."/>
            <person name="Mathioni S.M."/>
            <person name="Nakano M."/>
            <person name="Shan H."/>
            <person name="Telgmann-Rauber A."/>
            <person name="Kanno A."/>
            <person name="Yue Z."/>
            <person name="Chen H."/>
            <person name="Li W."/>
            <person name="Chen Y."/>
            <person name="Xu X."/>
            <person name="Zhang Y."/>
            <person name="Luo S."/>
            <person name="Chen H."/>
            <person name="Gao J."/>
            <person name="Mao Z."/>
            <person name="Pires J.C."/>
            <person name="Luo M."/>
            <person name="Kudrna D."/>
            <person name="Wing R.A."/>
            <person name="Meyers B.C."/>
            <person name="Yi K."/>
            <person name="Kong H."/>
            <person name="Lavrijsen P."/>
            <person name="Sunseri F."/>
            <person name="Falavigna A."/>
            <person name="Ye Y."/>
            <person name="Leebens-Mack J.H."/>
            <person name="Chen G."/>
        </authorList>
    </citation>
    <scope>NUCLEOTIDE SEQUENCE [LARGE SCALE GENOMIC DNA]</scope>
    <source>
        <strain evidence="3">cv. DH0086</strain>
    </source>
</reference>
<evidence type="ECO:0000313" key="3">
    <source>
        <dbReference type="Proteomes" id="UP000243459"/>
    </source>
</evidence>
<gene>
    <name evidence="2" type="ORF">A4U43_C02F2620</name>
</gene>
<dbReference type="Gramene" id="ONK77054">
    <property type="protein sequence ID" value="ONK77054"/>
    <property type="gene ID" value="A4U43_C02F2620"/>
</dbReference>
<proteinExistence type="predicted"/>
<evidence type="ECO:0000313" key="2">
    <source>
        <dbReference type="EMBL" id="ONK77054.1"/>
    </source>
</evidence>